<name>A0A9P5K2A7_9AGAM</name>
<evidence type="ECO:0000256" key="1">
    <source>
        <dbReference type="ARBA" id="ARBA00022741"/>
    </source>
</evidence>
<dbReference type="OrthoDB" id="541276at2759"/>
<sequence length="703" mass="77320">MASSYIPRPPAIGTLIDNGTLELVSILGHGGYGVVYRAVDLRSGSLDGPSYAVKCLLHTPTRNAGRQRRIHMQEIALHQLASVHPNVVTLHRVIEEEDCTFIVMDYCPDGDLFGQILQKRRYLGRDDLIKHVFVQLLDAVNYCHSLGIYHRDLKPENVLCFNGGLRLAITDFGLATTEKVSEEFRTGSVYHMSPECQGGSFALSGTYSPPFNDIWSLGIILLNLITGRNPWKSASSSDPTFQAYLQNPVNFLPSVLPISAEVNEILLRTLDIDWRNRISITELRRAIKGVTTFYADDVVFEGSMARCSWEAGIDITGGSQPEDDGFDLPPHEEQQPEPRSAWSRESSTDIVFAVPSRGDSNSWVPYPASGATWGADSGFRTDTPSQGSASFLTYDDQRTPSSSRSMYSPALSGPYGSTQGDEESTYIDGSERLKPEALSISTASELYEGSIVMRSPDSTTMHTALESPDAFSSFFLSSSVSVSKPSYAAPSAFEVGISNFDEDDERLRDSMSWTRESTFDERTRAEDDLVNVSSMDFSPTEQEHTMVGHSPVNGKSWPDFYGMMPPVPQPQAPQGPRVALPFPLVPLKSSPATTTPFQSPPSPSAHSRRKPRSSSFFNPIRFAFPPRHPSSSPSVPARRSAPSSPSVFPPLPCSPHRKSAGAEFASQQPSPTQEHTRGRRRHRLPLRSARDWLSGRFFAAAAA</sequence>
<dbReference type="GO" id="GO:0005737">
    <property type="term" value="C:cytoplasm"/>
    <property type="evidence" value="ECO:0007669"/>
    <property type="project" value="TreeGrafter"/>
</dbReference>
<feature type="compositionally biased region" description="Low complexity" evidence="4">
    <location>
        <begin position="622"/>
        <end position="646"/>
    </location>
</feature>
<dbReference type="PROSITE" id="PS00108">
    <property type="entry name" value="PROTEIN_KINASE_ST"/>
    <property type="match status" value="1"/>
</dbReference>
<dbReference type="InterPro" id="IPR011009">
    <property type="entry name" value="Kinase-like_dom_sf"/>
</dbReference>
<dbReference type="Gene3D" id="1.10.510.10">
    <property type="entry name" value="Transferase(Phosphotransferase) domain 1"/>
    <property type="match status" value="1"/>
</dbReference>
<evidence type="ECO:0000259" key="5">
    <source>
        <dbReference type="PROSITE" id="PS50011"/>
    </source>
</evidence>
<dbReference type="InterPro" id="IPR000719">
    <property type="entry name" value="Prot_kinase_dom"/>
</dbReference>
<comment type="caution">
    <text evidence="6">The sequence shown here is derived from an EMBL/GenBank/DDBJ whole genome shotgun (WGS) entry which is preliminary data.</text>
</comment>
<keyword evidence="1 3" id="KW-0547">Nucleotide-binding</keyword>
<protein>
    <submittedName>
        <fullName evidence="6">Kinase-like protein</fullName>
    </submittedName>
</protein>
<evidence type="ECO:0000313" key="6">
    <source>
        <dbReference type="EMBL" id="KAF8474510.1"/>
    </source>
</evidence>
<evidence type="ECO:0000313" key="7">
    <source>
        <dbReference type="Proteomes" id="UP000759537"/>
    </source>
</evidence>
<dbReference type="CDD" id="cd13993">
    <property type="entry name" value="STKc_Pat1_like"/>
    <property type="match status" value="1"/>
</dbReference>
<keyword evidence="2 3" id="KW-0067">ATP-binding</keyword>
<keyword evidence="6" id="KW-0808">Transferase</keyword>
<dbReference type="SUPFAM" id="SSF56112">
    <property type="entry name" value="Protein kinase-like (PK-like)"/>
    <property type="match status" value="1"/>
</dbReference>
<evidence type="ECO:0000256" key="4">
    <source>
        <dbReference type="SAM" id="MobiDB-lite"/>
    </source>
</evidence>
<dbReference type="InterPro" id="IPR045269">
    <property type="entry name" value="Atg1-like"/>
</dbReference>
<dbReference type="PANTHER" id="PTHR24348">
    <property type="entry name" value="SERINE/THREONINE-PROTEIN KINASE UNC-51-RELATED"/>
    <property type="match status" value="1"/>
</dbReference>
<keyword evidence="6" id="KW-0418">Kinase</keyword>
<dbReference type="PROSITE" id="PS50011">
    <property type="entry name" value="PROTEIN_KINASE_DOM"/>
    <property type="match status" value="1"/>
</dbReference>
<feature type="region of interest" description="Disordered" evidence="4">
    <location>
        <begin position="563"/>
        <end position="687"/>
    </location>
</feature>
<organism evidence="6 7">
    <name type="scientific">Russula ochroleuca</name>
    <dbReference type="NCBI Taxonomy" id="152965"/>
    <lineage>
        <taxon>Eukaryota</taxon>
        <taxon>Fungi</taxon>
        <taxon>Dikarya</taxon>
        <taxon>Basidiomycota</taxon>
        <taxon>Agaricomycotina</taxon>
        <taxon>Agaricomycetes</taxon>
        <taxon>Russulales</taxon>
        <taxon>Russulaceae</taxon>
        <taxon>Russula</taxon>
    </lineage>
</organism>
<reference evidence="6" key="2">
    <citation type="journal article" date="2020" name="Nat. Commun.">
        <title>Large-scale genome sequencing of mycorrhizal fungi provides insights into the early evolution of symbiotic traits.</title>
        <authorList>
            <person name="Miyauchi S."/>
            <person name="Kiss E."/>
            <person name="Kuo A."/>
            <person name="Drula E."/>
            <person name="Kohler A."/>
            <person name="Sanchez-Garcia M."/>
            <person name="Morin E."/>
            <person name="Andreopoulos B."/>
            <person name="Barry K.W."/>
            <person name="Bonito G."/>
            <person name="Buee M."/>
            <person name="Carver A."/>
            <person name="Chen C."/>
            <person name="Cichocki N."/>
            <person name="Clum A."/>
            <person name="Culley D."/>
            <person name="Crous P.W."/>
            <person name="Fauchery L."/>
            <person name="Girlanda M."/>
            <person name="Hayes R.D."/>
            <person name="Keri Z."/>
            <person name="LaButti K."/>
            <person name="Lipzen A."/>
            <person name="Lombard V."/>
            <person name="Magnuson J."/>
            <person name="Maillard F."/>
            <person name="Murat C."/>
            <person name="Nolan M."/>
            <person name="Ohm R.A."/>
            <person name="Pangilinan J."/>
            <person name="Pereira M.F."/>
            <person name="Perotto S."/>
            <person name="Peter M."/>
            <person name="Pfister S."/>
            <person name="Riley R."/>
            <person name="Sitrit Y."/>
            <person name="Stielow J.B."/>
            <person name="Szollosi G."/>
            <person name="Zifcakova L."/>
            <person name="Stursova M."/>
            <person name="Spatafora J.W."/>
            <person name="Tedersoo L."/>
            <person name="Vaario L.M."/>
            <person name="Yamada A."/>
            <person name="Yan M."/>
            <person name="Wang P."/>
            <person name="Xu J."/>
            <person name="Bruns T."/>
            <person name="Baldrian P."/>
            <person name="Vilgalys R."/>
            <person name="Dunand C."/>
            <person name="Henrissat B."/>
            <person name="Grigoriev I.V."/>
            <person name="Hibbett D."/>
            <person name="Nagy L.G."/>
            <person name="Martin F.M."/>
        </authorList>
    </citation>
    <scope>NUCLEOTIDE SEQUENCE</scope>
    <source>
        <strain evidence="6">Prilba</strain>
    </source>
</reference>
<feature type="region of interest" description="Disordered" evidence="4">
    <location>
        <begin position="313"/>
        <end position="346"/>
    </location>
</feature>
<dbReference type="PANTHER" id="PTHR24348:SF68">
    <property type="entry name" value="SERINE_THREONINE-PROTEIN KINASE ATG1C"/>
    <property type="match status" value="1"/>
</dbReference>
<evidence type="ECO:0000256" key="2">
    <source>
        <dbReference type="ARBA" id="ARBA00022840"/>
    </source>
</evidence>
<dbReference type="Pfam" id="PF00069">
    <property type="entry name" value="Pkinase"/>
    <property type="match status" value="1"/>
</dbReference>
<reference evidence="6" key="1">
    <citation type="submission" date="2019-10" db="EMBL/GenBank/DDBJ databases">
        <authorList>
            <consortium name="DOE Joint Genome Institute"/>
            <person name="Kuo A."/>
            <person name="Miyauchi S."/>
            <person name="Kiss E."/>
            <person name="Drula E."/>
            <person name="Kohler A."/>
            <person name="Sanchez-Garcia M."/>
            <person name="Andreopoulos B."/>
            <person name="Barry K.W."/>
            <person name="Bonito G."/>
            <person name="Buee M."/>
            <person name="Carver A."/>
            <person name="Chen C."/>
            <person name="Cichocki N."/>
            <person name="Clum A."/>
            <person name="Culley D."/>
            <person name="Crous P.W."/>
            <person name="Fauchery L."/>
            <person name="Girlanda M."/>
            <person name="Hayes R."/>
            <person name="Keri Z."/>
            <person name="LaButti K."/>
            <person name="Lipzen A."/>
            <person name="Lombard V."/>
            <person name="Magnuson J."/>
            <person name="Maillard F."/>
            <person name="Morin E."/>
            <person name="Murat C."/>
            <person name="Nolan M."/>
            <person name="Ohm R."/>
            <person name="Pangilinan J."/>
            <person name="Pereira M."/>
            <person name="Perotto S."/>
            <person name="Peter M."/>
            <person name="Riley R."/>
            <person name="Sitrit Y."/>
            <person name="Stielow B."/>
            <person name="Szollosi G."/>
            <person name="Zifcakova L."/>
            <person name="Stursova M."/>
            <person name="Spatafora J.W."/>
            <person name="Tedersoo L."/>
            <person name="Vaario L.-M."/>
            <person name="Yamada A."/>
            <person name="Yan M."/>
            <person name="Wang P."/>
            <person name="Xu J."/>
            <person name="Bruns T."/>
            <person name="Baldrian P."/>
            <person name="Vilgalys R."/>
            <person name="Henrissat B."/>
            <person name="Grigoriev I.V."/>
            <person name="Hibbett D."/>
            <person name="Nagy L.G."/>
            <person name="Martin F.M."/>
        </authorList>
    </citation>
    <scope>NUCLEOTIDE SEQUENCE</scope>
    <source>
        <strain evidence="6">Prilba</strain>
    </source>
</reference>
<feature type="domain" description="Protein kinase" evidence="5">
    <location>
        <begin position="21"/>
        <end position="294"/>
    </location>
</feature>
<dbReference type="PROSITE" id="PS00107">
    <property type="entry name" value="PROTEIN_KINASE_ATP"/>
    <property type="match status" value="1"/>
</dbReference>
<dbReference type="InterPro" id="IPR017441">
    <property type="entry name" value="Protein_kinase_ATP_BS"/>
</dbReference>
<feature type="region of interest" description="Disordered" evidence="4">
    <location>
        <begin position="374"/>
        <end position="425"/>
    </location>
</feature>
<accession>A0A9P5K2A7</accession>
<feature type="compositionally biased region" description="Polar residues" evidence="4">
    <location>
        <begin position="380"/>
        <end position="391"/>
    </location>
</feature>
<proteinExistence type="predicted"/>
<dbReference type="InterPro" id="IPR008271">
    <property type="entry name" value="Ser/Thr_kinase_AS"/>
</dbReference>
<dbReference type="Proteomes" id="UP000759537">
    <property type="component" value="Unassembled WGS sequence"/>
</dbReference>
<dbReference type="GO" id="GO:0004674">
    <property type="term" value="F:protein serine/threonine kinase activity"/>
    <property type="evidence" value="ECO:0007669"/>
    <property type="project" value="InterPro"/>
</dbReference>
<feature type="binding site" evidence="3">
    <location>
        <position position="54"/>
    </location>
    <ligand>
        <name>ATP</name>
        <dbReference type="ChEBI" id="CHEBI:30616"/>
    </ligand>
</feature>
<keyword evidence="7" id="KW-1185">Reference proteome</keyword>
<dbReference type="GO" id="GO:0010506">
    <property type="term" value="P:regulation of autophagy"/>
    <property type="evidence" value="ECO:0007669"/>
    <property type="project" value="InterPro"/>
</dbReference>
<dbReference type="GO" id="GO:0005524">
    <property type="term" value="F:ATP binding"/>
    <property type="evidence" value="ECO:0007669"/>
    <property type="project" value="UniProtKB-UniRule"/>
</dbReference>
<dbReference type="AlphaFoldDB" id="A0A9P5K2A7"/>
<evidence type="ECO:0000256" key="3">
    <source>
        <dbReference type="PROSITE-ProRule" id="PRU10141"/>
    </source>
</evidence>
<dbReference type="SMART" id="SM00220">
    <property type="entry name" value="S_TKc"/>
    <property type="match status" value="1"/>
</dbReference>
<gene>
    <name evidence="6" type="ORF">DFH94DRAFT_695575</name>
</gene>
<dbReference type="EMBL" id="WHVB01000017">
    <property type="protein sequence ID" value="KAF8474510.1"/>
    <property type="molecule type" value="Genomic_DNA"/>
</dbReference>